<feature type="compositionally biased region" description="Polar residues" evidence="1">
    <location>
        <begin position="138"/>
        <end position="148"/>
    </location>
</feature>
<feature type="compositionally biased region" description="Polar residues" evidence="1">
    <location>
        <begin position="197"/>
        <end position="219"/>
    </location>
</feature>
<protein>
    <submittedName>
        <fullName evidence="2">Uncharacterized protein</fullName>
    </submittedName>
</protein>
<evidence type="ECO:0000313" key="2">
    <source>
        <dbReference type="EMBL" id="KIJ23380.1"/>
    </source>
</evidence>
<dbReference type="AlphaFoldDB" id="A0A0C9UE10"/>
<feature type="compositionally biased region" description="Low complexity" evidence="1">
    <location>
        <begin position="149"/>
        <end position="160"/>
    </location>
</feature>
<feature type="compositionally biased region" description="Low complexity" evidence="1">
    <location>
        <begin position="298"/>
        <end position="307"/>
    </location>
</feature>
<feature type="region of interest" description="Disordered" evidence="1">
    <location>
        <begin position="273"/>
        <end position="368"/>
    </location>
</feature>
<dbReference type="HOGENOM" id="CLU_752654_0_0_1"/>
<keyword evidence="3" id="KW-1185">Reference proteome</keyword>
<gene>
    <name evidence="2" type="ORF">M422DRAFT_39641</name>
</gene>
<organism evidence="2 3">
    <name type="scientific">Sphaerobolus stellatus (strain SS14)</name>
    <dbReference type="NCBI Taxonomy" id="990650"/>
    <lineage>
        <taxon>Eukaryota</taxon>
        <taxon>Fungi</taxon>
        <taxon>Dikarya</taxon>
        <taxon>Basidiomycota</taxon>
        <taxon>Agaricomycotina</taxon>
        <taxon>Agaricomycetes</taxon>
        <taxon>Phallomycetidae</taxon>
        <taxon>Geastrales</taxon>
        <taxon>Sphaerobolaceae</taxon>
        <taxon>Sphaerobolus</taxon>
    </lineage>
</organism>
<feature type="compositionally biased region" description="Polar residues" evidence="1">
    <location>
        <begin position="164"/>
        <end position="177"/>
    </location>
</feature>
<feature type="compositionally biased region" description="Basic and acidic residues" evidence="1">
    <location>
        <begin position="335"/>
        <end position="345"/>
    </location>
</feature>
<feature type="compositionally biased region" description="Polar residues" evidence="1">
    <location>
        <begin position="247"/>
        <end position="258"/>
    </location>
</feature>
<name>A0A0C9UE10_SPHS4</name>
<dbReference type="Proteomes" id="UP000054279">
    <property type="component" value="Unassembled WGS sequence"/>
</dbReference>
<feature type="compositionally biased region" description="Basic and acidic residues" evidence="1">
    <location>
        <begin position="115"/>
        <end position="124"/>
    </location>
</feature>
<evidence type="ECO:0000256" key="1">
    <source>
        <dbReference type="SAM" id="MobiDB-lite"/>
    </source>
</evidence>
<feature type="region of interest" description="Disordered" evidence="1">
    <location>
        <begin position="115"/>
        <end position="258"/>
    </location>
</feature>
<accession>A0A0C9UE10</accession>
<dbReference type="EMBL" id="KN837699">
    <property type="protein sequence ID" value="KIJ23380.1"/>
    <property type="molecule type" value="Genomic_DNA"/>
</dbReference>
<proteinExistence type="predicted"/>
<feature type="compositionally biased region" description="Polar residues" evidence="1">
    <location>
        <begin position="273"/>
        <end position="283"/>
    </location>
</feature>
<evidence type="ECO:0000313" key="3">
    <source>
        <dbReference type="Proteomes" id="UP000054279"/>
    </source>
</evidence>
<reference evidence="2 3" key="1">
    <citation type="submission" date="2014-06" db="EMBL/GenBank/DDBJ databases">
        <title>Evolutionary Origins and Diversification of the Mycorrhizal Mutualists.</title>
        <authorList>
            <consortium name="DOE Joint Genome Institute"/>
            <consortium name="Mycorrhizal Genomics Consortium"/>
            <person name="Kohler A."/>
            <person name="Kuo A."/>
            <person name="Nagy L.G."/>
            <person name="Floudas D."/>
            <person name="Copeland A."/>
            <person name="Barry K.W."/>
            <person name="Cichocki N."/>
            <person name="Veneault-Fourrey C."/>
            <person name="LaButti K."/>
            <person name="Lindquist E.A."/>
            <person name="Lipzen A."/>
            <person name="Lundell T."/>
            <person name="Morin E."/>
            <person name="Murat C."/>
            <person name="Riley R."/>
            <person name="Ohm R."/>
            <person name="Sun H."/>
            <person name="Tunlid A."/>
            <person name="Henrissat B."/>
            <person name="Grigoriev I.V."/>
            <person name="Hibbett D.S."/>
            <person name="Martin F."/>
        </authorList>
    </citation>
    <scope>NUCLEOTIDE SEQUENCE [LARGE SCALE GENOMIC DNA]</scope>
    <source>
        <strain evidence="2 3">SS14</strain>
    </source>
</reference>
<feature type="compositionally biased region" description="Polar residues" evidence="1">
    <location>
        <begin position="357"/>
        <end position="368"/>
    </location>
</feature>
<sequence length="368" mass="41571">MPSRKVPRFGFSHEEQTRRQAYQIQRDIVTDIVERDYDDQTRIGHETVSNIVEQPRHEFYTNREFVDAMLPPPTLNWRENLFRGDAERKRLQRYNEAMEEINDVGKQYLTSSEKVKVKKREEANQHNAPVENPRELASTPSPEFTQLSPRPGRVPRVIPPAANHQRSPSQMTTSTMYTEERSNSNTSTRRSYDTGRHSSNYDSEAGHSSINNPRHSVYSTVGGGITQSHTNVETRRSSGRGSTSTSHNAPYPSSASYTTTMDDFQRLSLDSNTSIRSQDSQQRVVDLTVNRSAGSGGARRSTSSSDAQSRTPQKRKEKGKGKEPESTFNITSTKRYPDDDNDRSSGSRGGGHGRTIAYNTSSQGRYRE</sequence>